<dbReference type="Gene3D" id="3.40.50.2000">
    <property type="entry name" value="Glycogen Phosphorylase B"/>
    <property type="match status" value="2"/>
</dbReference>
<comment type="caution">
    <text evidence="4">The sequence shown here is derived from an EMBL/GenBank/DDBJ whole genome shotgun (WGS) entry which is preliminary data.</text>
</comment>
<feature type="domain" description="Glycosyl transferase family 1" evidence="2">
    <location>
        <begin position="186"/>
        <end position="350"/>
    </location>
</feature>
<evidence type="ECO:0000259" key="2">
    <source>
        <dbReference type="Pfam" id="PF00534"/>
    </source>
</evidence>
<dbReference type="STRING" id="1798705.A2563_04405"/>
<dbReference type="Proteomes" id="UP000176634">
    <property type="component" value="Unassembled WGS sequence"/>
</dbReference>
<keyword evidence="1" id="KW-0808">Transferase</keyword>
<dbReference type="GO" id="GO:0016757">
    <property type="term" value="F:glycosyltransferase activity"/>
    <property type="evidence" value="ECO:0007669"/>
    <property type="project" value="InterPro"/>
</dbReference>
<sequence>MKIAVNTRMLLKDRLDGIGRFAYHTLSRITKAHPEVEFVFLFDRKFSDEFIFSKNVTPMVIPPPTRHPFLYYLWFQISVKLALKKIKPDLFLSPDGLLPLGAQCKQLAVIHDINFKHYPEDLKFWTGKFFNYYFPKYAFAANRIVTVSEYTKKDLMQEYRTSSDKIDVVYNAADEIFAPITAEEKRETRQKYSKGEDYFVFIGSVSPRKNIGRLMEAFDLFKKENKNNLKLIIAGANFWGQDKLNETLNKLEFKNDIIFTGRVDDNEMRLLLGSAFCLTYIPYFEGFGVPLVEAMRAHVPIISSSLTSMPEIAGGAAVFVNPFQIQEVRDAMVRITADESLRHMLIEKGKIQCQKFSWDKSAADLWKSIEKTLAE</sequence>
<dbReference type="Pfam" id="PF13439">
    <property type="entry name" value="Glyco_transf_4"/>
    <property type="match status" value="1"/>
</dbReference>
<dbReference type="SUPFAM" id="SSF53756">
    <property type="entry name" value="UDP-Glycosyltransferase/glycogen phosphorylase"/>
    <property type="match status" value="1"/>
</dbReference>
<name>A0A1F6P9T8_9BACT</name>
<gene>
    <name evidence="4" type="ORF">A2563_04405</name>
</gene>
<dbReference type="AlphaFoldDB" id="A0A1F6P9T8"/>
<accession>A0A1F6P9T8</accession>
<organism evidence="4 5">
    <name type="scientific">Candidatus Magasanikbacteria bacterium RIFOXYD1_FULL_40_23</name>
    <dbReference type="NCBI Taxonomy" id="1798705"/>
    <lineage>
        <taxon>Bacteria</taxon>
        <taxon>Candidatus Magasanikiibacteriota</taxon>
    </lineage>
</organism>
<dbReference type="PANTHER" id="PTHR46401">
    <property type="entry name" value="GLYCOSYLTRANSFERASE WBBK-RELATED"/>
    <property type="match status" value="1"/>
</dbReference>
<dbReference type="InterPro" id="IPR028098">
    <property type="entry name" value="Glyco_trans_4-like_N"/>
</dbReference>
<reference evidence="4 5" key="1">
    <citation type="journal article" date="2016" name="Nat. Commun.">
        <title>Thousands of microbial genomes shed light on interconnected biogeochemical processes in an aquifer system.</title>
        <authorList>
            <person name="Anantharaman K."/>
            <person name="Brown C.T."/>
            <person name="Hug L.A."/>
            <person name="Sharon I."/>
            <person name="Castelle C.J."/>
            <person name="Probst A.J."/>
            <person name="Thomas B.C."/>
            <person name="Singh A."/>
            <person name="Wilkins M.J."/>
            <person name="Karaoz U."/>
            <person name="Brodie E.L."/>
            <person name="Williams K.H."/>
            <person name="Hubbard S.S."/>
            <person name="Banfield J.F."/>
        </authorList>
    </citation>
    <scope>NUCLEOTIDE SEQUENCE [LARGE SCALE GENOMIC DNA]</scope>
</reference>
<feature type="domain" description="Glycosyltransferase subfamily 4-like N-terminal" evidence="3">
    <location>
        <begin position="16"/>
        <end position="174"/>
    </location>
</feature>
<evidence type="ECO:0000256" key="1">
    <source>
        <dbReference type="ARBA" id="ARBA00022679"/>
    </source>
</evidence>
<dbReference type="PANTHER" id="PTHR46401:SF2">
    <property type="entry name" value="GLYCOSYLTRANSFERASE WBBK-RELATED"/>
    <property type="match status" value="1"/>
</dbReference>
<proteinExistence type="predicted"/>
<evidence type="ECO:0000313" key="4">
    <source>
        <dbReference type="EMBL" id="OGH92878.1"/>
    </source>
</evidence>
<dbReference type="CDD" id="cd03809">
    <property type="entry name" value="GT4_MtfB-like"/>
    <property type="match status" value="1"/>
</dbReference>
<dbReference type="Pfam" id="PF00534">
    <property type="entry name" value="Glycos_transf_1"/>
    <property type="match status" value="1"/>
</dbReference>
<dbReference type="GO" id="GO:0009103">
    <property type="term" value="P:lipopolysaccharide biosynthetic process"/>
    <property type="evidence" value="ECO:0007669"/>
    <property type="project" value="TreeGrafter"/>
</dbReference>
<dbReference type="EMBL" id="MFRA01000005">
    <property type="protein sequence ID" value="OGH92878.1"/>
    <property type="molecule type" value="Genomic_DNA"/>
</dbReference>
<evidence type="ECO:0000313" key="5">
    <source>
        <dbReference type="Proteomes" id="UP000176634"/>
    </source>
</evidence>
<evidence type="ECO:0008006" key="6">
    <source>
        <dbReference type="Google" id="ProtNLM"/>
    </source>
</evidence>
<evidence type="ECO:0000259" key="3">
    <source>
        <dbReference type="Pfam" id="PF13439"/>
    </source>
</evidence>
<protein>
    <recommendedName>
        <fullName evidence="6">Glycosyltransferase</fullName>
    </recommendedName>
</protein>
<dbReference type="InterPro" id="IPR001296">
    <property type="entry name" value="Glyco_trans_1"/>
</dbReference>